<dbReference type="Proteomes" id="UP000831787">
    <property type="component" value="Chromosome"/>
</dbReference>
<dbReference type="SUPFAM" id="SSF53720">
    <property type="entry name" value="ALDH-like"/>
    <property type="match status" value="1"/>
</dbReference>
<keyword evidence="8" id="KW-1185">Reference proteome</keyword>
<dbReference type="PROSITE" id="PS00070">
    <property type="entry name" value="ALDEHYDE_DEHYDR_CYS"/>
    <property type="match status" value="1"/>
</dbReference>
<evidence type="ECO:0000313" key="7">
    <source>
        <dbReference type="EMBL" id="UOQ42629.1"/>
    </source>
</evidence>
<dbReference type="Pfam" id="PF00171">
    <property type="entry name" value="Aldedh"/>
    <property type="match status" value="1"/>
</dbReference>
<proteinExistence type="inferred from homology"/>
<dbReference type="RefSeq" id="WP_244707893.1">
    <property type="nucleotide sequence ID" value="NZ_CP095073.1"/>
</dbReference>
<dbReference type="CDD" id="cd07136">
    <property type="entry name" value="ALDH_YwdH-P39616"/>
    <property type="match status" value="1"/>
</dbReference>
<evidence type="ECO:0000313" key="8">
    <source>
        <dbReference type="Proteomes" id="UP000831787"/>
    </source>
</evidence>
<dbReference type="InterPro" id="IPR016161">
    <property type="entry name" value="Ald_DH/histidinol_DH"/>
</dbReference>
<dbReference type="EMBL" id="CP095073">
    <property type="protein sequence ID" value="UOQ42629.1"/>
    <property type="molecule type" value="Genomic_DNA"/>
</dbReference>
<evidence type="ECO:0000259" key="6">
    <source>
        <dbReference type="Pfam" id="PF00171"/>
    </source>
</evidence>
<evidence type="ECO:0000256" key="4">
    <source>
        <dbReference type="PROSITE-ProRule" id="PRU10007"/>
    </source>
</evidence>
<comment type="similarity">
    <text evidence="1 3 5">Belongs to the aldehyde dehydrogenase family.</text>
</comment>
<dbReference type="InterPro" id="IPR016163">
    <property type="entry name" value="Ald_DH_C"/>
</dbReference>
<evidence type="ECO:0000256" key="2">
    <source>
        <dbReference type="ARBA" id="ARBA00023002"/>
    </source>
</evidence>
<dbReference type="Gene3D" id="3.40.309.10">
    <property type="entry name" value="Aldehyde Dehydrogenase, Chain A, domain 2"/>
    <property type="match status" value="1"/>
</dbReference>
<reference evidence="7 8" key="1">
    <citation type="submission" date="2022-04" db="EMBL/GenBank/DDBJ databases">
        <title>Halobacillus sp. isolated from saltern.</title>
        <authorList>
            <person name="Won M."/>
            <person name="Lee C.-M."/>
            <person name="Woen H.-Y."/>
            <person name="Kwon S.-W."/>
        </authorList>
    </citation>
    <scope>NUCLEOTIDE SEQUENCE [LARGE SCALE GENOMIC DNA]</scope>
    <source>
        <strain evidence="7 8">SSBR10-3</strain>
    </source>
</reference>
<dbReference type="Gene3D" id="3.40.605.10">
    <property type="entry name" value="Aldehyde Dehydrogenase, Chain A, domain 1"/>
    <property type="match status" value="1"/>
</dbReference>
<dbReference type="PIRSF" id="PIRSF036492">
    <property type="entry name" value="ALDH"/>
    <property type="match status" value="1"/>
</dbReference>
<evidence type="ECO:0000256" key="3">
    <source>
        <dbReference type="PIRNR" id="PIRNR036492"/>
    </source>
</evidence>
<protein>
    <recommendedName>
        <fullName evidence="3">Aldehyde dehydrogenase</fullName>
    </recommendedName>
</protein>
<evidence type="ECO:0000256" key="1">
    <source>
        <dbReference type="ARBA" id="ARBA00009986"/>
    </source>
</evidence>
<feature type="domain" description="Aldehyde dehydrogenase" evidence="6">
    <location>
        <begin position="17"/>
        <end position="425"/>
    </location>
</feature>
<accession>A0ABY4EG85</accession>
<gene>
    <name evidence="7" type="ORF">MUN89_11635</name>
</gene>
<name>A0ABY4EG85_9BACI</name>
<sequence length="453" mass="51437">MENLVKLQKQWFEEGHTRSYDFRRKQLKRFKQMLITFEKPILRALRYDLSKSEYEAYAGEIAVLKNEINEQLKHIKQWMKPEKVKAPFTHIGSRNYILKDPYGLVLVIAPWNYPLQLSLAPVIGAIAAGNTIILKPSEVTPTVSWVLKKMINQYFKEEYIAVVEGGKEVTEQLMMQPLDYVFFTGSTSVGKKILAQASSRLIPVTLELGGKSPAIVHKDAVLHLAAKRIVWGKFTNAGQTCIAPDYLLVHHTIKNELLAHIKSYIQMFYGDQPVKNGKYVKIVNDHHYKRLKKHLIASEIIYGGEVHDGNQKIEPSILDGLNSHEALKEEEIFGPLLPVFTFSSLEEAVSMVKAKPKPLALYYFGENKEEQMFITTSLSFGGGCINDTLYHTLNPHLPFGGIGESGIGMYHGQASFETFTHTKSITNQSTKFDHRFRYPDSKTGLFFIKKILG</sequence>
<keyword evidence="2 3" id="KW-0560">Oxidoreductase</keyword>
<feature type="active site" evidence="4">
    <location>
        <position position="207"/>
    </location>
</feature>
<dbReference type="PANTHER" id="PTHR43570">
    <property type="entry name" value="ALDEHYDE DEHYDROGENASE"/>
    <property type="match status" value="1"/>
</dbReference>
<dbReference type="PROSITE" id="PS00687">
    <property type="entry name" value="ALDEHYDE_DEHYDR_GLU"/>
    <property type="match status" value="1"/>
</dbReference>
<dbReference type="InterPro" id="IPR016162">
    <property type="entry name" value="Ald_DH_N"/>
</dbReference>
<dbReference type="InterPro" id="IPR012394">
    <property type="entry name" value="Aldehyde_DH_NAD(P)"/>
</dbReference>
<dbReference type="PANTHER" id="PTHR43570:SF16">
    <property type="entry name" value="ALDEHYDE DEHYDROGENASE TYPE III, ISOFORM Q"/>
    <property type="match status" value="1"/>
</dbReference>
<organism evidence="7 8">
    <name type="scientific">Halobacillus salinarum</name>
    <dbReference type="NCBI Taxonomy" id="2932257"/>
    <lineage>
        <taxon>Bacteria</taxon>
        <taxon>Bacillati</taxon>
        <taxon>Bacillota</taxon>
        <taxon>Bacilli</taxon>
        <taxon>Bacillales</taxon>
        <taxon>Bacillaceae</taxon>
        <taxon>Halobacillus</taxon>
    </lineage>
</organism>
<evidence type="ECO:0000256" key="5">
    <source>
        <dbReference type="RuleBase" id="RU003345"/>
    </source>
</evidence>
<dbReference type="InterPro" id="IPR016160">
    <property type="entry name" value="Ald_DH_CS_CYS"/>
</dbReference>
<dbReference type="InterPro" id="IPR029510">
    <property type="entry name" value="Ald_DH_CS_GLU"/>
</dbReference>
<dbReference type="InterPro" id="IPR015590">
    <property type="entry name" value="Aldehyde_DH_dom"/>
</dbReference>